<dbReference type="Pfam" id="PF13550">
    <property type="entry name" value="Phage-tail_3"/>
    <property type="match status" value="1"/>
</dbReference>
<feature type="domain" description="Tip attachment protein J central straight fiber" evidence="1">
    <location>
        <begin position="666"/>
        <end position="785"/>
    </location>
</feature>
<dbReference type="InterPro" id="IPR053171">
    <property type="entry name" value="Viral_Tip_Attach_Protein"/>
</dbReference>
<organism evidence="3 4">
    <name type="scientific">Glaesserella parasuis serovar 5 (strain SH0165)</name>
    <name type="common">Haemophilus parasuis</name>
    <dbReference type="NCBI Taxonomy" id="557723"/>
    <lineage>
        <taxon>Bacteria</taxon>
        <taxon>Pseudomonadati</taxon>
        <taxon>Pseudomonadota</taxon>
        <taxon>Gammaproteobacteria</taxon>
        <taxon>Pasteurellales</taxon>
        <taxon>Pasteurellaceae</taxon>
        <taxon>Glaesserella</taxon>
    </lineage>
</organism>
<protein>
    <submittedName>
        <fullName evidence="3">Phage-related protein, tail component</fullName>
    </submittedName>
</protein>
<evidence type="ECO:0000313" key="3">
    <source>
        <dbReference type="EMBL" id="ACL32539.1"/>
    </source>
</evidence>
<gene>
    <name evidence="3" type="ordered locus">HAPS_0910</name>
</gene>
<dbReference type="Proteomes" id="UP000006743">
    <property type="component" value="Chromosome"/>
</dbReference>
<dbReference type="AlphaFoldDB" id="B8F5D7"/>
<dbReference type="HOGENOM" id="CLU_304790_0_0_6"/>
<dbReference type="PANTHER" id="PTHR36251:SF2">
    <property type="entry name" value="GIFSY-2 PROPHAGE HOST SPECIFICITY PROTEIN J, PHAGE LAMBDA"/>
    <property type="match status" value="1"/>
</dbReference>
<dbReference type="Pfam" id="PF09327">
    <property type="entry name" value="Phage_Tail_Tip"/>
    <property type="match status" value="1"/>
</dbReference>
<proteinExistence type="predicted"/>
<dbReference type="InterPro" id="IPR015406">
    <property type="entry name" value="GpJ_CSF"/>
</dbReference>
<sequence length="974" mass="105627">MVANLWLTEQRDAYSVISDMASVFRAIVVWNGTQLTAIQDRNADPVCTFTQANVIDGKFNRQYVPLKSIFTAVEVEYADERNNYQKAIEYVADDAMIKRYGYNVKKIVAFACTSRGQARRYGKWVLETSRLEQCTISFSVGREGLQVLPGDIIEIADKSYANVNLGGRVLAINGRTVTLDAPIEVAGEKYLSYLVNDNNGQRLVRRKISQIDAQNKSLVTLDSEPTGLQVMDTWALHTPLVSTQRYRVLGVAENEDGSYGITALQHEPQKERIVDEGAIFTPLSETRHKVEPQLTHLGVQPTLSGDMKVSWEVTSGNGTVKYDIKVLKDGKLYLFKRDESSSELNLADLANGEYQVTIIARDAQGRMLSEKVQSFTIDNPPTPKNVSVSGGLSGITLSWDFVDEATQTEIWASSTNNLANAERIAKVTANIYTHNVGPRQTRYYWLRHTRGINVGDWYQQQGLSAETGADIDGELALLNEKLSQNIIEEVFDTAMPARKLEMIKTVARIDNPTENIGYNQVYNEADGKLYVWDGRKYTAKVQAVDLEGKLASSQLDQALITQLTTASSTANNALSKANTVQSALAQETRARTQALQAEATARGTAVSRLEQADRNQAQLITTATAKADNALSGLSEERQARIAGDKAQSEQLVALTSRLGTAEATISSTSRTITTLDGKVQSMHTIQAVSIAGNRKALAGISLGSNGGTESSVIVMADKFNVVKNARDGNVKPMFSVVNNKVAINGDLMADGIISARMMAANSIAAGSIQGGAIRANHIAVGEISAEKLASEAVTTEKIRSNTITSDKIGAGQITTNHMVAGSIDGKILRAGTVTADKVVARVSLQSPVIRGGILEVGSLIGGNLYEVKSFTPAGRNQMSITIKPSIAQRLLKMTWDYGTVRFSGNSAAIGGTGDWVTSIKNSAGTVSQHLKGFYTLVIPSNTQVTLSLTFNTTRIMNQILVETVVYSGSSYIQ</sequence>
<keyword evidence="4" id="KW-1185">Reference proteome</keyword>
<evidence type="ECO:0000313" key="4">
    <source>
        <dbReference type="Proteomes" id="UP000006743"/>
    </source>
</evidence>
<accession>B8F5D7</accession>
<evidence type="ECO:0000259" key="2">
    <source>
        <dbReference type="Pfam" id="PF13550"/>
    </source>
</evidence>
<reference evidence="3 4" key="1">
    <citation type="journal article" date="2009" name="J. Bacteriol.">
        <title>Complete genome sequence of Haemophilus parasuis SH0165.</title>
        <authorList>
            <person name="Yue M."/>
            <person name="Yang F."/>
            <person name="Yang J."/>
            <person name="Bei W."/>
            <person name="Cai X."/>
            <person name="Chen L."/>
            <person name="Dong J."/>
            <person name="Zhou R."/>
            <person name="Jin M."/>
            <person name="Jin Q."/>
            <person name="Chen H."/>
        </authorList>
    </citation>
    <scope>NUCLEOTIDE SEQUENCE [LARGE SCALE GENOMIC DNA]</scope>
    <source>
        <strain evidence="3 4">SH0165</strain>
    </source>
</reference>
<name>B8F5D7_GLAP5</name>
<dbReference type="EMBL" id="CP001321">
    <property type="protein sequence ID" value="ACL32539.1"/>
    <property type="molecule type" value="Genomic_DNA"/>
</dbReference>
<feature type="domain" description="Tip attachment protein J" evidence="2">
    <location>
        <begin position="8"/>
        <end position="172"/>
    </location>
</feature>
<dbReference type="InterPro" id="IPR032876">
    <property type="entry name" value="J_dom"/>
</dbReference>
<dbReference type="KEGG" id="hap:HAPS_0910"/>
<dbReference type="STRING" id="557723.HAPS_0910"/>
<evidence type="ECO:0000259" key="1">
    <source>
        <dbReference type="Pfam" id="PF09327"/>
    </source>
</evidence>
<dbReference type="PANTHER" id="PTHR36251">
    <property type="entry name" value="FELS-1 PROPHAGE HOST SPECIFICITY PROTEIN-RELATED"/>
    <property type="match status" value="1"/>
</dbReference>